<dbReference type="RefSeq" id="WP_038190265.1">
    <property type="nucleotide sequence ID" value="NZ_JRWP01000012.1"/>
</dbReference>
<accession>A0A0A5HZN2</accession>
<gene>
    <name evidence="1" type="ORF">NM06_09130</name>
</gene>
<protein>
    <submittedName>
        <fullName evidence="1">Uncharacterized protein</fullName>
    </submittedName>
</protein>
<sequence length="208" mass="24288">MISTYLPITVVVTLILFCTREILDLTKKHREKKRMLATLKVLISEELKDNYHALDALYTVLGKVDKSLKGGEKSIPVDKSVKADRYGNEMVNIFIGENAEYGALHMPFPKFSTKRYESYIKDVASLDLQLYDAITAYYKELRYCEKIRCEVIEYLERDDNLIYWAFDHRVNLMFERKPDYETLSQNLHALLTGKHMKIDSSEVVETEI</sequence>
<organism evidence="1 2">
    <name type="scientific">Photobacterium sp. (strain ATCC 43367)</name>
    <dbReference type="NCBI Taxonomy" id="379097"/>
    <lineage>
        <taxon>Bacteria</taxon>
        <taxon>Pseudomonadati</taxon>
        <taxon>Pseudomonadota</taxon>
        <taxon>Gammaproteobacteria</taxon>
        <taxon>Vibrionales</taxon>
        <taxon>Vibrionaceae</taxon>
        <taxon>Vibrio</taxon>
        <taxon>Vibrio oreintalis group</taxon>
    </lineage>
</organism>
<dbReference type="EMBL" id="JRWP01000012">
    <property type="protein sequence ID" value="KGY08981.1"/>
    <property type="molecule type" value="Genomic_DNA"/>
</dbReference>
<dbReference type="AlphaFoldDB" id="A0A0A5HZN2"/>
<evidence type="ECO:0000313" key="2">
    <source>
        <dbReference type="Proteomes" id="UP000030451"/>
    </source>
</evidence>
<evidence type="ECO:0000313" key="1">
    <source>
        <dbReference type="EMBL" id="KGY08981.1"/>
    </source>
</evidence>
<name>A0A0A5HZN2_PHOS4</name>
<proteinExistence type="predicted"/>
<comment type="caution">
    <text evidence="1">The sequence shown here is derived from an EMBL/GenBank/DDBJ whole genome shotgun (WGS) entry which is preliminary data.</text>
</comment>
<reference evidence="1 2" key="1">
    <citation type="submission" date="2014-10" db="EMBL/GenBank/DDBJ databases">
        <title>Genome sequencing of Vibrio sinaloensis T08.</title>
        <authorList>
            <person name="Chan K.-G."/>
            <person name="Mohamad N.I."/>
        </authorList>
    </citation>
    <scope>NUCLEOTIDE SEQUENCE [LARGE SCALE GENOMIC DNA]</scope>
    <source>
        <strain evidence="1 2">T08</strain>
    </source>
</reference>
<dbReference type="Proteomes" id="UP000030451">
    <property type="component" value="Unassembled WGS sequence"/>
</dbReference>
<dbReference type="OrthoDB" id="7064186at2"/>